<dbReference type="Proteomes" id="UP000032871">
    <property type="component" value="Unassembled WGS sequence"/>
</dbReference>
<keyword evidence="2" id="KW-1185">Reference proteome</keyword>
<comment type="caution">
    <text evidence="1">The sequence shown here is derived from an EMBL/GenBank/DDBJ whole genome shotgun (WGS) entry which is preliminary data.</text>
</comment>
<protein>
    <submittedName>
        <fullName evidence="1">Uncharacterized protein</fullName>
    </submittedName>
</protein>
<dbReference type="HOGENOM" id="CLU_3283744_0_0_6"/>
<dbReference type="AlphaFoldDB" id="E6KVX9"/>
<sequence>MKCFFTALFKFIKCYKQKAAFDMIKSGFFVESAVRIMSVS</sequence>
<evidence type="ECO:0000313" key="1">
    <source>
        <dbReference type="EMBL" id="EFU68438.1"/>
    </source>
</evidence>
<name>E6KVX9_9PAST</name>
<accession>E6KVX9</accession>
<dbReference type="EMBL" id="AEPS01000002">
    <property type="protein sequence ID" value="EFU68438.1"/>
    <property type="molecule type" value="Genomic_DNA"/>
</dbReference>
<evidence type="ECO:0000313" key="2">
    <source>
        <dbReference type="Proteomes" id="UP000032871"/>
    </source>
</evidence>
<proteinExistence type="predicted"/>
<gene>
    <name evidence="1" type="ORF">HMPREF9064_0311</name>
</gene>
<reference evidence="1 2" key="1">
    <citation type="submission" date="2010-12" db="EMBL/GenBank/DDBJ databases">
        <authorList>
            <person name="Muzny D."/>
            <person name="Qin X."/>
            <person name="Deng J."/>
            <person name="Jiang H."/>
            <person name="Liu Y."/>
            <person name="Qu J."/>
            <person name="Song X.-Z."/>
            <person name="Zhang L."/>
            <person name="Thornton R."/>
            <person name="Coyle M."/>
            <person name="Francisco L."/>
            <person name="Jackson L."/>
            <person name="Javaid M."/>
            <person name="Korchina V."/>
            <person name="Kovar C."/>
            <person name="Mata R."/>
            <person name="Mathew T."/>
            <person name="Ngo R."/>
            <person name="Nguyen L."/>
            <person name="Nguyen N."/>
            <person name="Okwuonu G."/>
            <person name="Ongeri F."/>
            <person name="Pham C."/>
            <person name="Simmons D."/>
            <person name="Wilczek-Boney K."/>
            <person name="Hale W."/>
            <person name="Jakkamsetti A."/>
            <person name="Pham P."/>
            <person name="Ruth R."/>
            <person name="San Lucas F."/>
            <person name="Warren J."/>
            <person name="Zhang J."/>
            <person name="Zhao Z."/>
            <person name="Zhou C."/>
            <person name="Zhu D."/>
            <person name="Lee S."/>
            <person name="Bess C."/>
            <person name="Blankenburg K."/>
            <person name="Forbes L."/>
            <person name="Fu Q."/>
            <person name="Gubbala S."/>
            <person name="Hirani K."/>
            <person name="Jayaseelan J.C."/>
            <person name="Lara F."/>
            <person name="Munidasa M."/>
            <person name="Palculict T."/>
            <person name="Patil S."/>
            <person name="Pu L.-L."/>
            <person name="Saada N."/>
            <person name="Tang L."/>
            <person name="Weissenberger G."/>
            <person name="Zhu Y."/>
            <person name="Hemphill L."/>
            <person name="Shang Y."/>
            <person name="Youmans B."/>
            <person name="Ayvaz T."/>
            <person name="Ross M."/>
            <person name="Santibanez J."/>
            <person name="Aqrawi P."/>
            <person name="Gross S."/>
            <person name="Joshi V."/>
            <person name="Fowler G."/>
            <person name="Nazareth L."/>
            <person name="Reid J."/>
            <person name="Worley K."/>
            <person name="Petrosino J."/>
            <person name="Highlander S."/>
            <person name="Gibbs R."/>
        </authorList>
    </citation>
    <scope>NUCLEOTIDE SEQUENCE [LARGE SCALE GENOMIC DNA]</scope>
    <source>
        <strain evidence="1 2">ATCC 33393</strain>
    </source>
</reference>
<organism evidence="1 2">
    <name type="scientific">Aggregatibacter segnis ATCC 33393</name>
    <dbReference type="NCBI Taxonomy" id="888057"/>
    <lineage>
        <taxon>Bacteria</taxon>
        <taxon>Pseudomonadati</taxon>
        <taxon>Pseudomonadota</taxon>
        <taxon>Gammaproteobacteria</taxon>
        <taxon>Pasteurellales</taxon>
        <taxon>Pasteurellaceae</taxon>
        <taxon>Aggregatibacter</taxon>
    </lineage>
</organism>